<dbReference type="KEGG" id="aarg:Aargi30884_11380"/>
<feature type="domain" description="DUF2383" evidence="1">
    <location>
        <begin position="22"/>
        <end position="119"/>
    </location>
</feature>
<sequence>MHKCSDMIHTEIEVKYMNSKKVNKALNQLLKGTHMGTSLFKFLQKKLKTKRLRKLWKEMINTLSDHEKILTKLIETYGGEPVDTAGIMGTMTDVLYKMRYIFLSDEKDILELSITSMEQGRKALSAFVLRKKFPNKDIDKIVRTMKKDYEEILYELKRFQLEAQYV</sequence>
<dbReference type="SUPFAM" id="SSF47240">
    <property type="entry name" value="Ferritin-like"/>
    <property type="match status" value="1"/>
</dbReference>
<dbReference type="InterPro" id="IPR009078">
    <property type="entry name" value="Ferritin-like_SF"/>
</dbReference>
<name>A0A6N4TII6_9FIRM</name>
<gene>
    <name evidence="2" type="ORF">Aargi30884_11380</name>
</gene>
<proteinExistence type="predicted"/>
<keyword evidence="3" id="KW-1185">Reference proteome</keyword>
<evidence type="ECO:0000313" key="3">
    <source>
        <dbReference type="Proteomes" id="UP000464754"/>
    </source>
</evidence>
<accession>A0A6N4TII6</accession>
<dbReference type="EMBL" id="AP019695">
    <property type="protein sequence ID" value="BBK22235.1"/>
    <property type="molecule type" value="Genomic_DNA"/>
</dbReference>
<dbReference type="Proteomes" id="UP000464754">
    <property type="component" value="Chromosome"/>
</dbReference>
<evidence type="ECO:0000313" key="2">
    <source>
        <dbReference type="EMBL" id="BBK22235.1"/>
    </source>
</evidence>
<reference evidence="3" key="1">
    <citation type="submission" date="2019-05" db="EMBL/GenBank/DDBJ databases">
        <title>Complete genome sequencing of Absiella argi strain JCM 30884.</title>
        <authorList>
            <person name="Sakamoto M."/>
            <person name="Murakami T."/>
            <person name="Mori H."/>
        </authorList>
    </citation>
    <scope>NUCLEOTIDE SEQUENCE [LARGE SCALE GENOMIC DNA]</scope>
    <source>
        <strain evidence="3">JCM 30884</strain>
    </source>
</reference>
<protein>
    <recommendedName>
        <fullName evidence="1">DUF2383 domain-containing protein</fullName>
    </recommendedName>
</protein>
<dbReference type="AlphaFoldDB" id="A0A6N4TII6"/>
<dbReference type="InterPro" id="IPR019052">
    <property type="entry name" value="DUF2383"/>
</dbReference>
<dbReference type="Gene3D" id="1.20.1260.10">
    <property type="match status" value="1"/>
</dbReference>
<dbReference type="Pfam" id="PF09537">
    <property type="entry name" value="DUF2383"/>
    <property type="match status" value="1"/>
</dbReference>
<organism evidence="2 3">
    <name type="scientific">Amedibacterium intestinale</name>
    <dbReference type="NCBI Taxonomy" id="2583452"/>
    <lineage>
        <taxon>Bacteria</taxon>
        <taxon>Bacillati</taxon>
        <taxon>Bacillota</taxon>
        <taxon>Erysipelotrichia</taxon>
        <taxon>Erysipelotrichales</taxon>
        <taxon>Erysipelotrichaceae</taxon>
        <taxon>Amedibacterium</taxon>
    </lineage>
</organism>
<dbReference type="InterPro" id="IPR012347">
    <property type="entry name" value="Ferritin-like"/>
</dbReference>
<evidence type="ECO:0000259" key="1">
    <source>
        <dbReference type="Pfam" id="PF09537"/>
    </source>
</evidence>